<gene>
    <name evidence="1" type="ORF">U732_87</name>
</gene>
<dbReference type="AlphaFoldDB" id="A0A0C1R1C3"/>
<accession>A0A0C1R1C3</accession>
<dbReference type="OrthoDB" id="2987760at2"/>
<evidence type="ECO:0000313" key="1">
    <source>
        <dbReference type="EMBL" id="KIE44276.1"/>
    </source>
</evidence>
<reference evidence="1 2" key="1">
    <citation type="journal article" date="2015" name="Infect. Genet. Evol.">
        <title>Genomic sequences of six botulinum neurotoxin-producing strains representing three clostridial species illustrate the mobility and diversity of botulinum neurotoxin genes.</title>
        <authorList>
            <person name="Smith T.J."/>
            <person name="Hill K.K."/>
            <person name="Xie G."/>
            <person name="Foley B.T."/>
            <person name="Williamson C.H."/>
            <person name="Foster J.T."/>
            <person name="Johnson S.L."/>
            <person name="Chertkov O."/>
            <person name="Teshima H."/>
            <person name="Gibbons H.S."/>
            <person name="Johnsky L.A."/>
            <person name="Karavis M.A."/>
            <person name="Smith L.A."/>
        </authorList>
    </citation>
    <scope>NUCLEOTIDE SEQUENCE [LARGE SCALE GENOMIC DNA]</scope>
    <source>
        <strain evidence="1 2">CDC 2741</strain>
    </source>
</reference>
<dbReference type="EMBL" id="AYSO01000020">
    <property type="protein sequence ID" value="KIE44276.1"/>
    <property type="molecule type" value="Genomic_DNA"/>
</dbReference>
<evidence type="ECO:0000313" key="2">
    <source>
        <dbReference type="Proteomes" id="UP000031366"/>
    </source>
</evidence>
<proteinExistence type="predicted"/>
<dbReference type="RefSeq" id="WP_039635719.1">
    <property type="nucleotide sequence ID" value="NZ_AYSO01000020.1"/>
</dbReference>
<protein>
    <recommendedName>
        <fullName evidence="3">Apea-like HEPN domain-containing protein</fullName>
    </recommendedName>
</protein>
<sequence length="416" mass="48628">MIINLGFKDNKESNLFLRALWANFSKKFGKCSWHYQPFKDGSKKIIFLGHMDINLPNCFSVYIHYKKRAVIDKMEILDLNDKEISKETSVKIQKIAEETLINFKELDINYLNTTISSYNSISNYYSDFFTIEPYSKGLSSLTVKVKAFGDDDAEFISQYKITKILDLLSVLTNAPFYYGSKPLNSYPEEGEEFYYDEEDFIDGYPIRNNKFILEKYGKQIIERIFDSDSYIEDDNINKLLNASMHFHTARKFDAQINDLYIYHKQEQKQKDVYHIKVLPRDQRLLYARDVNANIGEIATVSYISALETISSIIFSNEVNRCKSCNQLIYSISAKVKDLLYKYFPESLAKQIHSYYNSRSKFLHEGKLLNHTYTGVSIPQLDYNHPSGCRVPIEIPLINLREYTGYCIRSVIKEYLI</sequence>
<keyword evidence="2" id="KW-1185">Reference proteome</keyword>
<evidence type="ECO:0008006" key="3">
    <source>
        <dbReference type="Google" id="ProtNLM"/>
    </source>
</evidence>
<dbReference type="Proteomes" id="UP000031366">
    <property type="component" value="Unassembled WGS sequence"/>
</dbReference>
<organism evidence="1 2">
    <name type="scientific">Clostridium argentinense CDC 2741</name>
    <dbReference type="NCBI Taxonomy" id="1418104"/>
    <lineage>
        <taxon>Bacteria</taxon>
        <taxon>Bacillati</taxon>
        <taxon>Bacillota</taxon>
        <taxon>Clostridia</taxon>
        <taxon>Eubacteriales</taxon>
        <taxon>Clostridiaceae</taxon>
        <taxon>Clostridium</taxon>
    </lineage>
</organism>
<name>A0A0C1R1C3_9CLOT</name>
<comment type="caution">
    <text evidence="1">The sequence shown here is derived from an EMBL/GenBank/DDBJ whole genome shotgun (WGS) entry which is preliminary data.</text>
</comment>